<name>A0A8J6HIU0_TENMO</name>
<reference evidence="2" key="2">
    <citation type="submission" date="2021-08" db="EMBL/GenBank/DDBJ databases">
        <authorList>
            <person name="Eriksson T."/>
        </authorList>
    </citation>
    <scope>NUCLEOTIDE SEQUENCE</scope>
    <source>
        <strain evidence="2">Stoneville</strain>
        <tissue evidence="2">Whole head</tissue>
    </source>
</reference>
<evidence type="ECO:0000313" key="2">
    <source>
        <dbReference type="EMBL" id="KAH0815489.1"/>
    </source>
</evidence>
<dbReference type="PRINTS" id="PR00501">
    <property type="entry name" value="KELCHREPEAT"/>
</dbReference>
<dbReference type="InterPro" id="IPR052392">
    <property type="entry name" value="Kelch-BTB_domain-containing"/>
</dbReference>
<organism evidence="2 3">
    <name type="scientific">Tenebrio molitor</name>
    <name type="common">Yellow mealworm beetle</name>
    <dbReference type="NCBI Taxonomy" id="7067"/>
    <lineage>
        <taxon>Eukaryota</taxon>
        <taxon>Metazoa</taxon>
        <taxon>Ecdysozoa</taxon>
        <taxon>Arthropoda</taxon>
        <taxon>Hexapoda</taxon>
        <taxon>Insecta</taxon>
        <taxon>Pterygota</taxon>
        <taxon>Neoptera</taxon>
        <taxon>Endopterygota</taxon>
        <taxon>Coleoptera</taxon>
        <taxon>Polyphaga</taxon>
        <taxon>Cucujiformia</taxon>
        <taxon>Tenebrionidae</taxon>
        <taxon>Tenebrio</taxon>
    </lineage>
</organism>
<keyword evidence="1" id="KW-0880">Kelch repeat</keyword>
<dbReference type="AlphaFoldDB" id="A0A8J6HIU0"/>
<comment type="caution">
    <text evidence="2">The sequence shown here is derived from an EMBL/GenBank/DDBJ whole genome shotgun (WGS) entry which is preliminary data.</text>
</comment>
<dbReference type="SMART" id="SM00612">
    <property type="entry name" value="Kelch"/>
    <property type="match status" value="4"/>
</dbReference>
<accession>A0A8J6HIU0</accession>
<dbReference type="SUPFAM" id="SSF117281">
    <property type="entry name" value="Kelch motif"/>
    <property type="match status" value="1"/>
</dbReference>
<dbReference type="InterPro" id="IPR015915">
    <property type="entry name" value="Kelch-typ_b-propeller"/>
</dbReference>
<gene>
    <name evidence="2" type="ORF">GEV33_007301</name>
</gene>
<dbReference type="InterPro" id="IPR006652">
    <property type="entry name" value="Kelch_1"/>
</dbReference>
<protein>
    <submittedName>
        <fullName evidence="2">Uncharacterized protein</fullName>
    </submittedName>
</protein>
<reference evidence="2" key="1">
    <citation type="journal article" date="2020" name="J Insects Food Feed">
        <title>The yellow mealworm (Tenebrio molitor) genome: a resource for the emerging insects as food and feed industry.</title>
        <authorList>
            <person name="Eriksson T."/>
            <person name="Andere A."/>
            <person name="Kelstrup H."/>
            <person name="Emery V."/>
            <person name="Picard C."/>
        </authorList>
    </citation>
    <scope>NUCLEOTIDE SEQUENCE</scope>
    <source>
        <strain evidence="2">Stoneville</strain>
        <tissue evidence="2">Whole head</tissue>
    </source>
</reference>
<keyword evidence="3" id="KW-1185">Reference proteome</keyword>
<evidence type="ECO:0000256" key="1">
    <source>
        <dbReference type="ARBA" id="ARBA00022441"/>
    </source>
</evidence>
<dbReference type="Pfam" id="PF24681">
    <property type="entry name" value="Kelch_KLHDC2_KLHL20_DRC7"/>
    <property type="match status" value="1"/>
</dbReference>
<evidence type="ECO:0000313" key="3">
    <source>
        <dbReference type="Proteomes" id="UP000719412"/>
    </source>
</evidence>
<proteinExistence type="predicted"/>
<dbReference type="EMBL" id="JABDTM020023028">
    <property type="protein sequence ID" value="KAH0815489.1"/>
    <property type="molecule type" value="Genomic_DNA"/>
</dbReference>
<sequence>MVVSRCEFGLCALDGYLYAMGGWVDTDISGSIERYDPKIDEWRLVGTLPEPRFSMGLVSYEGLIYMVGGCSLNQRNLQDLMSYNPFSGEWKKLPSMSVARFQMGVAVLDDFLYVVGGTNRQQVLNSVERYSFKTNKWSTVPPMSVERSGPAVAAMDGLLYVIGGAQTHATPFYRAQCTISSVECFDPMTNSWADCPPLSETRAEAGAVVI</sequence>
<dbReference type="Proteomes" id="UP000719412">
    <property type="component" value="Unassembled WGS sequence"/>
</dbReference>
<dbReference type="PANTHER" id="PTHR46375">
    <property type="entry name" value="KELCH REPEAT AND BTB DOMAIN-CONTAINING PROTEIN 13-RELATED"/>
    <property type="match status" value="1"/>
</dbReference>
<dbReference type="PANTHER" id="PTHR46375:SF3">
    <property type="entry name" value="KELCH REPEAT AND BTB DOMAIN-CONTAINING PROTEIN 13"/>
    <property type="match status" value="1"/>
</dbReference>
<dbReference type="Gene3D" id="2.120.10.80">
    <property type="entry name" value="Kelch-type beta propeller"/>
    <property type="match status" value="1"/>
</dbReference>